<evidence type="ECO:0000313" key="5">
    <source>
        <dbReference type="Proteomes" id="UP000749559"/>
    </source>
</evidence>
<feature type="region of interest" description="Important for donor substrate binding" evidence="3">
    <location>
        <begin position="208"/>
        <end position="209"/>
    </location>
</feature>
<evidence type="ECO:0000313" key="4">
    <source>
        <dbReference type="EMBL" id="CAH1790373.1"/>
    </source>
</evidence>
<gene>
    <name evidence="4" type="ORF">OFUS_LOCUS15587</name>
</gene>
<evidence type="ECO:0000256" key="1">
    <source>
        <dbReference type="ARBA" id="ARBA00022676"/>
    </source>
</evidence>
<evidence type="ECO:0000256" key="2">
    <source>
        <dbReference type="ARBA" id="ARBA00022679"/>
    </source>
</evidence>
<proteinExistence type="inferred from homology"/>
<dbReference type="Pfam" id="PF19745">
    <property type="entry name" value="FUT8_N_cat"/>
    <property type="match status" value="1"/>
</dbReference>
<dbReference type="Proteomes" id="UP000749559">
    <property type="component" value="Unassembled WGS sequence"/>
</dbReference>
<evidence type="ECO:0000256" key="3">
    <source>
        <dbReference type="PROSITE-ProRule" id="PRU00992"/>
    </source>
</evidence>
<dbReference type="AlphaFoldDB" id="A0A8J1YB89"/>
<keyword evidence="5" id="KW-1185">Reference proteome</keyword>
<comment type="caution">
    <text evidence="4">The sequence shown here is derived from an EMBL/GenBank/DDBJ whole genome shotgun (WGS) entry which is preliminary data.</text>
</comment>
<dbReference type="Gene3D" id="3.40.50.11350">
    <property type="match status" value="1"/>
</dbReference>
<accession>A0A8J1YB89</accession>
<dbReference type="InterPro" id="IPR045573">
    <property type="entry name" value="Fut8_N_cat"/>
</dbReference>
<protein>
    <submittedName>
        <fullName evidence="4">Uncharacterized protein</fullName>
    </submittedName>
</protein>
<dbReference type="PANTHER" id="PTHR13132:SF29">
    <property type="entry name" value="ALPHA-(1,6)-FUCOSYLTRANSFERASE"/>
    <property type="match status" value="1"/>
</dbReference>
<dbReference type="PROSITE" id="PS51659">
    <property type="entry name" value="GT23"/>
    <property type="match status" value="1"/>
</dbReference>
<dbReference type="GO" id="GO:0046921">
    <property type="term" value="F:alpha-(1-&gt;6)-fucosyltransferase activity"/>
    <property type="evidence" value="ECO:0007669"/>
    <property type="project" value="TreeGrafter"/>
</dbReference>
<sequence>MQSEAIKGHTEMLERHRFKSIPGESILAKELFDLINATMNPENCTSAKYLLCEWTRGAPWGLGSMIHLILACLPAAVATHRVLRLNSATFRPESWETYLLPPSDTCANHPLTDIQDWSTIETPEKSLVNTLRITLPDKGPKKSLHLFTAFSVPPRFAGISKKHRIPELWMVGQYVRYLIQPTKKLRQFISNVVSKIGFRTPVVGLHIRRGDKVREVKPTPLNKYFDEINQYFLTRNYDTKLVFLATDDKNVFNDCRDKYKQYTFIQLESDKTKRTNTMVTLTDIILLAETDYFVGTFSSNVGLLVHELRQQRYKDGSCMSKSTDVTAYHFMTCCNIGAMKFLSRDESNLGVLQHCSLEHQFCRIHPQLFERVS</sequence>
<comment type="similarity">
    <text evidence="3">Belongs to the glycosyltransferase 23 family.</text>
</comment>
<keyword evidence="2 3" id="KW-0808">Transferase</keyword>
<reference evidence="4" key="1">
    <citation type="submission" date="2022-03" db="EMBL/GenBank/DDBJ databases">
        <authorList>
            <person name="Martin C."/>
        </authorList>
    </citation>
    <scope>NUCLEOTIDE SEQUENCE</scope>
</reference>
<dbReference type="EMBL" id="CAIIXF020000007">
    <property type="protein sequence ID" value="CAH1790373.1"/>
    <property type="molecule type" value="Genomic_DNA"/>
</dbReference>
<dbReference type="PANTHER" id="PTHR13132">
    <property type="entry name" value="ALPHA- 1,6 -FUCOSYLTRANSFERASE"/>
    <property type="match status" value="1"/>
</dbReference>
<organism evidence="4 5">
    <name type="scientific">Owenia fusiformis</name>
    <name type="common">Polychaete worm</name>
    <dbReference type="NCBI Taxonomy" id="6347"/>
    <lineage>
        <taxon>Eukaryota</taxon>
        <taxon>Metazoa</taxon>
        <taxon>Spiralia</taxon>
        <taxon>Lophotrochozoa</taxon>
        <taxon>Annelida</taxon>
        <taxon>Polychaeta</taxon>
        <taxon>Sedentaria</taxon>
        <taxon>Canalipalpata</taxon>
        <taxon>Sabellida</taxon>
        <taxon>Oweniida</taxon>
        <taxon>Oweniidae</taxon>
        <taxon>Owenia</taxon>
    </lineage>
</organism>
<name>A0A8J1YB89_OWEFU</name>
<dbReference type="GO" id="GO:0006487">
    <property type="term" value="P:protein N-linked glycosylation"/>
    <property type="evidence" value="ECO:0007669"/>
    <property type="project" value="TreeGrafter"/>
</dbReference>
<keyword evidence="1 3" id="KW-0328">Glycosyltransferase</keyword>
<dbReference type="InterPro" id="IPR027350">
    <property type="entry name" value="GT23_dom"/>
</dbReference>